<dbReference type="PROSITE" id="PS00292">
    <property type="entry name" value="CYCLINS"/>
    <property type="match status" value="1"/>
</dbReference>
<evidence type="ECO:0000313" key="9">
    <source>
        <dbReference type="WBParaSite" id="PSAMB.scaffold3762size16982.g22485.t1"/>
    </source>
</evidence>
<dbReference type="Pfam" id="PF02984">
    <property type="entry name" value="Cyclin_C"/>
    <property type="match status" value="1"/>
</dbReference>
<evidence type="ECO:0000256" key="4">
    <source>
        <dbReference type="RuleBase" id="RU000383"/>
    </source>
</evidence>
<organism evidence="8 9">
    <name type="scientific">Plectus sambesii</name>
    <dbReference type="NCBI Taxonomy" id="2011161"/>
    <lineage>
        <taxon>Eukaryota</taxon>
        <taxon>Metazoa</taxon>
        <taxon>Ecdysozoa</taxon>
        <taxon>Nematoda</taxon>
        <taxon>Chromadorea</taxon>
        <taxon>Plectida</taxon>
        <taxon>Plectina</taxon>
        <taxon>Plectoidea</taxon>
        <taxon>Plectidae</taxon>
        <taxon>Plectus</taxon>
    </lineage>
</organism>
<dbReference type="InterPro" id="IPR036915">
    <property type="entry name" value="Cyclin-like_sf"/>
</dbReference>
<protein>
    <submittedName>
        <fullName evidence="9">Cyclin N-terminal domain-containing protein</fullName>
    </submittedName>
</protein>
<feature type="region of interest" description="Disordered" evidence="5">
    <location>
        <begin position="455"/>
        <end position="489"/>
    </location>
</feature>
<feature type="domain" description="Cyclin-like" evidence="6">
    <location>
        <begin position="200"/>
        <end position="285"/>
    </location>
</feature>
<dbReference type="PANTHER" id="PTHR10177">
    <property type="entry name" value="CYCLINS"/>
    <property type="match status" value="1"/>
</dbReference>
<evidence type="ECO:0000259" key="6">
    <source>
        <dbReference type="SMART" id="SM00385"/>
    </source>
</evidence>
<dbReference type="FunFam" id="1.10.472.10:FF:000001">
    <property type="entry name" value="G2/mitotic-specific cyclin"/>
    <property type="match status" value="1"/>
</dbReference>
<comment type="similarity">
    <text evidence="4">Belongs to the cyclin family.</text>
</comment>
<evidence type="ECO:0000256" key="3">
    <source>
        <dbReference type="ARBA" id="ARBA00023306"/>
    </source>
</evidence>
<keyword evidence="8" id="KW-1185">Reference proteome</keyword>
<evidence type="ECO:0000313" key="8">
    <source>
        <dbReference type="Proteomes" id="UP000887566"/>
    </source>
</evidence>
<proteinExistence type="inferred from homology"/>
<dbReference type="InterPro" id="IPR004367">
    <property type="entry name" value="Cyclin_C-dom"/>
</dbReference>
<evidence type="ECO:0000256" key="5">
    <source>
        <dbReference type="SAM" id="MobiDB-lite"/>
    </source>
</evidence>
<dbReference type="Pfam" id="PF00134">
    <property type="entry name" value="Cyclin_N"/>
    <property type="match status" value="1"/>
</dbReference>
<dbReference type="SMART" id="SM00385">
    <property type="entry name" value="CYCLIN"/>
    <property type="match status" value="1"/>
</dbReference>
<keyword evidence="1" id="KW-0132">Cell division</keyword>
<sequence>MNGLPPRIFLNGIHHFRAKKTTTAAPSSRRRTNVSLQPTIDQAFSRKRQRDVAVASATPSEDMLNQNEFAGYSAPPVKRTVFGHLAYSTGTVLSLSQSYHQRVCVGIDDRENHQPNLRVAAARDRLLEDAINPTFRCRPPADAEQLRLRESIPILPEMQWTDSNRLWNLMCWKEEVYQRDSKLWQRHLKLNRNMRMVLMDWMMEVCEIEKLHRETYYLSIDLFDRYMSKARSIGPDHLQLAGVTALFIAAKIEEIYPPKIERFAYMTDGACNEDDIRLQELVMLKQLNWALSPVTAVHWLTIYLQLLNTDVGPRENSSPSSSSSASDLTNSRFERIDFLNLVRVLDLCMMDVKSAQFPYGVLAASVVYSTYDKPDAVLEVTGYKRADLVECCQWMKPFLETCCLMGEASLQLFEDVAADDSHNIQTRIENVDQILARVEKRATAILMQQQSKSPEFARKRVLPPTTIYPTPPPSNERPYPLHRPPNTIS</sequence>
<dbReference type="InterPro" id="IPR048258">
    <property type="entry name" value="Cyclins_cyclin-box"/>
</dbReference>
<accession>A0A914WFG3</accession>
<evidence type="ECO:0000259" key="7">
    <source>
        <dbReference type="SMART" id="SM01332"/>
    </source>
</evidence>
<dbReference type="Proteomes" id="UP000887566">
    <property type="component" value="Unplaced"/>
</dbReference>
<dbReference type="GO" id="GO:0000278">
    <property type="term" value="P:mitotic cell cycle"/>
    <property type="evidence" value="ECO:0007669"/>
    <property type="project" value="UniProtKB-ARBA"/>
</dbReference>
<dbReference type="SUPFAM" id="SSF47954">
    <property type="entry name" value="Cyclin-like"/>
    <property type="match status" value="2"/>
</dbReference>
<dbReference type="Gene3D" id="1.10.472.10">
    <property type="entry name" value="Cyclin-like"/>
    <property type="match status" value="2"/>
</dbReference>
<dbReference type="InterPro" id="IPR039361">
    <property type="entry name" value="Cyclin"/>
</dbReference>
<dbReference type="InterPro" id="IPR013763">
    <property type="entry name" value="Cyclin-like_dom"/>
</dbReference>
<evidence type="ECO:0000256" key="1">
    <source>
        <dbReference type="ARBA" id="ARBA00022618"/>
    </source>
</evidence>
<keyword evidence="2 4" id="KW-0195">Cyclin</keyword>
<dbReference type="SMART" id="SM01332">
    <property type="entry name" value="Cyclin_C"/>
    <property type="match status" value="1"/>
</dbReference>
<reference evidence="9" key="1">
    <citation type="submission" date="2022-11" db="UniProtKB">
        <authorList>
            <consortium name="WormBaseParasite"/>
        </authorList>
    </citation>
    <scope>IDENTIFICATION</scope>
</reference>
<dbReference type="AlphaFoldDB" id="A0A914WFG3"/>
<dbReference type="GO" id="GO:0051301">
    <property type="term" value="P:cell division"/>
    <property type="evidence" value="ECO:0007669"/>
    <property type="project" value="UniProtKB-KW"/>
</dbReference>
<feature type="domain" description="Cyclin C-terminal" evidence="7">
    <location>
        <begin position="294"/>
        <end position="430"/>
    </location>
</feature>
<dbReference type="WBParaSite" id="PSAMB.scaffold3762size16982.g22485.t1">
    <property type="protein sequence ID" value="PSAMB.scaffold3762size16982.g22485.t1"/>
    <property type="gene ID" value="PSAMB.scaffold3762size16982.g22485"/>
</dbReference>
<evidence type="ECO:0000256" key="2">
    <source>
        <dbReference type="ARBA" id="ARBA00023127"/>
    </source>
</evidence>
<dbReference type="InterPro" id="IPR006671">
    <property type="entry name" value="Cyclin_N"/>
</dbReference>
<dbReference type="CDD" id="cd20520">
    <property type="entry name" value="CYCLIN_CCNE_rpt2"/>
    <property type="match status" value="1"/>
</dbReference>
<name>A0A914WFG3_9BILA</name>
<keyword evidence="3" id="KW-0131">Cell cycle</keyword>